<dbReference type="AlphaFoldDB" id="A0A7W7YH17"/>
<dbReference type="InterPro" id="IPR002763">
    <property type="entry name" value="DUF72"/>
</dbReference>
<dbReference type="Pfam" id="PF01904">
    <property type="entry name" value="DUF72"/>
    <property type="match status" value="1"/>
</dbReference>
<reference evidence="1 2" key="1">
    <citation type="submission" date="2020-08" db="EMBL/GenBank/DDBJ databases">
        <title>Genomic Encyclopedia of Type Strains, Phase IV (KMG-IV): sequencing the most valuable type-strain genomes for metagenomic binning, comparative biology and taxonomic classification.</title>
        <authorList>
            <person name="Goeker M."/>
        </authorList>
    </citation>
    <scope>NUCLEOTIDE SEQUENCE [LARGE SCALE GENOMIC DNA]</scope>
    <source>
        <strain evidence="1 2">DSM 12251</strain>
    </source>
</reference>
<dbReference type="RefSeq" id="WP_184204509.1">
    <property type="nucleotide sequence ID" value="NZ_JACHIF010000001.1"/>
</dbReference>
<organism evidence="1 2">
    <name type="scientific">Prosthecobacter dejongeii</name>
    <dbReference type="NCBI Taxonomy" id="48465"/>
    <lineage>
        <taxon>Bacteria</taxon>
        <taxon>Pseudomonadati</taxon>
        <taxon>Verrucomicrobiota</taxon>
        <taxon>Verrucomicrobiia</taxon>
        <taxon>Verrucomicrobiales</taxon>
        <taxon>Verrucomicrobiaceae</taxon>
        <taxon>Prosthecobacter</taxon>
    </lineage>
</organism>
<comment type="caution">
    <text evidence="1">The sequence shown here is derived from an EMBL/GenBank/DDBJ whole genome shotgun (WGS) entry which is preliminary data.</text>
</comment>
<gene>
    <name evidence="1" type="ORF">HNQ64_000302</name>
</gene>
<evidence type="ECO:0000313" key="2">
    <source>
        <dbReference type="Proteomes" id="UP000534294"/>
    </source>
</evidence>
<dbReference type="InterPro" id="IPR036520">
    <property type="entry name" value="UPF0759_sf"/>
</dbReference>
<name>A0A7W7YH17_9BACT</name>
<accession>A0A7W7YH17</accession>
<dbReference type="PANTHER" id="PTHR30348:SF4">
    <property type="entry name" value="DUF72 DOMAIN-CONTAINING PROTEIN"/>
    <property type="match status" value="1"/>
</dbReference>
<dbReference type="SUPFAM" id="SSF117396">
    <property type="entry name" value="TM1631-like"/>
    <property type="match status" value="1"/>
</dbReference>
<keyword evidence="2" id="KW-1185">Reference proteome</keyword>
<dbReference type="PANTHER" id="PTHR30348">
    <property type="entry name" value="UNCHARACTERIZED PROTEIN YECE"/>
    <property type="match status" value="1"/>
</dbReference>
<dbReference type="Proteomes" id="UP000534294">
    <property type="component" value="Unassembled WGS sequence"/>
</dbReference>
<protein>
    <submittedName>
        <fullName evidence="1">Uncharacterized protein YecE (DUF72 family)</fullName>
    </submittedName>
</protein>
<sequence length="338" mass="38738">MFTPAGPTLPLAALKTALHRLAEQNVFIGTSSWKYPGWKGLLYEEERYLYRGKFAESRFERECLEEYAQVFRTVCVDAGYYKFPSPKYIADLCAQVPEGFKFSFKVTDEITARTFPKLPRYGERGGQRNPHFLNAELFRSAFLASCEPHHEKMGVLMFEFSHFHPRDFQRGREFVDLLDGFFSQLPKGWQYGVEVRNRSMLHPDYFAMLRNHGVTHVLNNWTHMPSVAEQLEIPGSLTSDEFVAARFLLKPGRTYEQAVQTFQPYQSTKEINEEARQAAAAIIEMRQADVARRKTKPSFLFVNNRLEGNSLLTIIAVMERLGLASEALRKAGPSKSGV</sequence>
<proteinExistence type="predicted"/>
<dbReference type="EMBL" id="JACHIF010000001">
    <property type="protein sequence ID" value="MBB5036068.1"/>
    <property type="molecule type" value="Genomic_DNA"/>
</dbReference>
<evidence type="ECO:0000313" key="1">
    <source>
        <dbReference type="EMBL" id="MBB5036068.1"/>
    </source>
</evidence>
<dbReference type="Gene3D" id="3.20.20.410">
    <property type="entry name" value="Protein of unknown function UPF0759"/>
    <property type="match status" value="1"/>
</dbReference>